<dbReference type="AlphaFoldDB" id="H5SA22"/>
<organism evidence="2">
    <name type="scientific">uncultured Acetothermia bacterium</name>
    <dbReference type="NCBI Taxonomy" id="236499"/>
    <lineage>
        <taxon>Bacteria</taxon>
        <taxon>Candidatus Bipolaricaulota</taxon>
        <taxon>environmental samples</taxon>
    </lineage>
</organism>
<gene>
    <name evidence="2" type="ORF">HGMM_F04A11C26</name>
</gene>
<reference evidence="2" key="1">
    <citation type="journal article" date="2005" name="Environ. Microbiol.">
        <title>Genetic and functional properties of uncultivated thermophilic crenarchaeotes from a subsurface gold mine as revealed by analysis of genome fragments.</title>
        <authorList>
            <person name="Nunoura T."/>
            <person name="Hirayama H."/>
            <person name="Takami H."/>
            <person name="Oida H."/>
            <person name="Nishi S."/>
            <person name="Shimamura S."/>
            <person name="Suzuki Y."/>
            <person name="Inagaki F."/>
            <person name="Takai K."/>
            <person name="Nealson K.H."/>
            <person name="Horikoshi K."/>
        </authorList>
    </citation>
    <scope>NUCLEOTIDE SEQUENCE</scope>
</reference>
<evidence type="ECO:0000256" key="1">
    <source>
        <dbReference type="SAM" id="MobiDB-lite"/>
    </source>
</evidence>
<proteinExistence type="predicted"/>
<protein>
    <submittedName>
        <fullName evidence="2">Uncharacterized protein</fullName>
    </submittedName>
</protein>
<accession>H5SA22</accession>
<reference evidence="2" key="2">
    <citation type="journal article" date="2012" name="PLoS ONE">
        <title>A Deeply Branching Thermophilic Bacterium with an Ancient Acetyl-CoA Pathway Dominates a Subsurface Ecosystem.</title>
        <authorList>
            <person name="Takami H."/>
            <person name="Noguchi H."/>
            <person name="Takaki Y."/>
            <person name="Uchiyama I."/>
            <person name="Toyoda A."/>
            <person name="Nishi S."/>
            <person name="Chee G.-J."/>
            <person name="Arai W."/>
            <person name="Nunoura T."/>
            <person name="Itoh T."/>
            <person name="Hattori M."/>
            <person name="Takai K."/>
        </authorList>
    </citation>
    <scope>NUCLEOTIDE SEQUENCE</scope>
</reference>
<feature type="region of interest" description="Disordered" evidence="1">
    <location>
        <begin position="74"/>
        <end position="93"/>
    </location>
</feature>
<name>H5SA22_9BACT</name>
<dbReference type="EMBL" id="AP011645">
    <property type="protein sequence ID" value="BAL53008.1"/>
    <property type="molecule type" value="Genomic_DNA"/>
</dbReference>
<feature type="compositionally biased region" description="Basic and acidic residues" evidence="1">
    <location>
        <begin position="84"/>
        <end position="93"/>
    </location>
</feature>
<evidence type="ECO:0000313" key="2">
    <source>
        <dbReference type="EMBL" id="BAL53008.1"/>
    </source>
</evidence>
<sequence length="93" mass="10577">MEEFLTQPDGPYIPDAMQRYARAIEKTLAEVPVVNGVVDLEALWMELGLPRDLIIEVFQTMEIKLPPHVERVMGPNGQILAQQKKPEPREPTL</sequence>